<comment type="caution">
    <text evidence="1">The sequence shown here is derived from an EMBL/GenBank/DDBJ whole genome shotgun (WGS) entry which is preliminary data.</text>
</comment>
<organism evidence="1">
    <name type="scientific">Tanacetum cinerariifolium</name>
    <name type="common">Dalmatian daisy</name>
    <name type="synonym">Chrysanthemum cinerariifolium</name>
    <dbReference type="NCBI Taxonomy" id="118510"/>
    <lineage>
        <taxon>Eukaryota</taxon>
        <taxon>Viridiplantae</taxon>
        <taxon>Streptophyta</taxon>
        <taxon>Embryophyta</taxon>
        <taxon>Tracheophyta</taxon>
        <taxon>Spermatophyta</taxon>
        <taxon>Magnoliopsida</taxon>
        <taxon>eudicotyledons</taxon>
        <taxon>Gunneridae</taxon>
        <taxon>Pentapetalae</taxon>
        <taxon>asterids</taxon>
        <taxon>campanulids</taxon>
        <taxon>Asterales</taxon>
        <taxon>Asteraceae</taxon>
        <taxon>Asteroideae</taxon>
        <taxon>Anthemideae</taxon>
        <taxon>Anthemidinae</taxon>
        <taxon>Tanacetum</taxon>
    </lineage>
</organism>
<proteinExistence type="predicted"/>
<sequence length="195" mass="22262">MKRVAPCIRFNKEGIIMVVSTKENGITILANLNEIGLLQTMEICRSFNPSRVEEECLDQTITADTATEGVVGLGCCRKSIRLKEVIIGMRSVWFISLTRRNYVRSGLQMCFTSVCVYESFDFSSDWSSKGEAVEMRINIGTVKFNYDENVTMMQQPQQVKEFHIWPGHTCHYTEGSNLLEQRLTQAQVWENLADT</sequence>
<dbReference type="EMBL" id="BKCJ010001362">
    <property type="protein sequence ID" value="GEU40881.1"/>
    <property type="molecule type" value="Genomic_DNA"/>
</dbReference>
<reference evidence="1" key="1">
    <citation type="journal article" date="2019" name="Sci. Rep.">
        <title>Draft genome of Tanacetum cinerariifolium, the natural source of mosquito coil.</title>
        <authorList>
            <person name="Yamashiro T."/>
            <person name="Shiraishi A."/>
            <person name="Satake H."/>
            <person name="Nakayama K."/>
        </authorList>
    </citation>
    <scope>NUCLEOTIDE SEQUENCE</scope>
</reference>
<evidence type="ECO:0000313" key="1">
    <source>
        <dbReference type="EMBL" id="GEU40881.1"/>
    </source>
</evidence>
<name>A0A6L2JUY4_TANCI</name>
<gene>
    <name evidence="1" type="ORF">Tci_012859</name>
</gene>
<accession>A0A6L2JUY4</accession>
<dbReference type="AlphaFoldDB" id="A0A6L2JUY4"/>
<protein>
    <submittedName>
        <fullName evidence="1">Topless-related protein 4-like</fullName>
    </submittedName>
</protein>